<evidence type="ECO:0000259" key="4">
    <source>
        <dbReference type="Pfam" id="PF01301"/>
    </source>
</evidence>
<reference evidence="6" key="1">
    <citation type="journal article" date="2019" name="Int. J. Syst. Evol. Microbiol.">
        <title>The Global Catalogue of Microorganisms (GCM) 10K type strain sequencing project: providing services to taxonomists for standard genome sequencing and annotation.</title>
        <authorList>
            <consortium name="The Broad Institute Genomics Platform"/>
            <consortium name="The Broad Institute Genome Sequencing Center for Infectious Disease"/>
            <person name="Wu L."/>
            <person name="Ma J."/>
        </authorList>
    </citation>
    <scope>NUCLEOTIDE SEQUENCE [LARGE SCALE GENOMIC DNA]</scope>
    <source>
        <strain evidence="6">JCM 14917</strain>
    </source>
</reference>
<dbReference type="Gene3D" id="3.20.20.80">
    <property type="entry name" value="Glycosidases"/>
    <property type="match status" value="1"/>
</dbReference>
<feature type="domain" description="Glycoside hydrolase 35 catalytic" evidence="4">
    <location>
        <begin position="49"/>
        <end position="391"/>
    </location>
</feature>
<accession>A0ABP5MGL6</accession>
<dbReference type="Proteomes" id="UP001500974">
    <property type="component" value="Unassembled WGS sequence"/>
</dbReference>
<dbReference type="InterPro" id="IPR031330">
    <property type="entry name" value="Gly_Hdrlase_35_cat"/>
</dbReference>
<comment type="similarity">
    <text evidence="1 2">Belongs to the glycosyl hydrolase 35 family.</text>
</comment>
<comment type="caution">
    <text evidence="5">The sequence shown here is derived from an EMBL/GenBank/DDBJ whole genome shotgun (WGS) entry which is preliminary data.</text>
</comment>
<dbReference type="PANTHER" id="PTHR23421">
    <property type="entry name" value="BETA-GALACTOSIDASE RELATED"/>
    <property type="match status" value="1"/>
</dbReference>
<evidence type="ECO:0000256" key="2">
    <source>
        <dbReference type="RuleBase" id="RU003679"/>
    </source>
</evidence>
<dbReference type="EMBL" id="BAAAON010000001">
    <property type="protein sequence ID" value="GAA2173805.1"/>
    <property type="molecule type" value="Genomic_DNA"/>
</dbReference>
<dbReference type="InterPro" id="IPR017853">
    <property type="entry name" value="GH"/>
</dbReference>
<proteinExistence type="inferred from homology"/>
<dbReference type="Pfam" id="PF01301">
    <property type="entry name" value="Glyco_hydro_35"/>
    <property type="match status" value="1"/>
</dbReference>
<dbReference type="InterPro" id="IPR001944">
    <property type="entry name" value="Glycoside_Hdrlase_35"/>
</dbReference>
<evidence type="ECO:0000256" key="1">
    <source>
        <dbReference type="ARBA" id="ARBA00009809"/>
    </source>
</evidence>
<keyword evidence="6" id="KW-1185">Reference proteome</keyword>
<name>A0ABP5MGL6_9MICC</name>
<dbReference type="SUPFAM" id="SSF51445">
    <property type="entry name" value="(Trans)glycosidases"/>
    <property type="match status" value="1"/>
</dbReference>
<evidence type="ECO:0000313" key="6">
    <source>
        <dbReference type="Proteomes" id="UP001500974"/>
    </source>
</evidence>
<dbReference type="PRINTS" id="PR00742">
    <property type="entry name" value="GLHYDRLASE35"/>
</dbReference>
<evidence type="ECO:0000313" key="5">
    <source>
        <dbReference type="EMBL" id="GAA2173805.1"/>
    </source>
</evidence>
<gene>
    <name evidence="5" type="ORF">GCM10009784_09600</name>
</gene>
<feature type="region of interest" description="Disordered" evidence="3">
    <location>
        <begin position="638"/>
        <end position="658"/>
    </location>
</feature>
<organism evidence="5 6">
    <name type="scientific">Arthrobacter parietis</name>
    <dbReference type="NCBI Taxonomy" id="271434"/>
    <lineage>
        <taxon>Bacteria</taxon>
        <taxon>Bacillati</taxon>
        <taxon>Actinomycetota</taxon>
        <taxon>Actinomycetes</taxon>
        <taxon>Micrococcales</taxon>
        <taxon>Micrococcaceae</taxon>
        <taxon>Arthrobacter</taxon>
    </lineage>
</organism>
<evidence type="ECO:0000256" key="3">
    <source>
        <dbReference type="SAM" id="MobiDB-lite"/>
    </source>
</evidence>
<sequence length="778" mass="84285">MLPGARNALTVETMPALKISHVGWDAPETRPRMANDVDARPGLALTNRSILRNGEPWIPVTGEMHYSRQPRERWADALRLMKAGGINVVATYIFWIHHQPEEHGTPSFEGNLDLAAFVQLCEEIGLEVILRLGPWCHGEVRNGGHPDWVVNADYTERTNDPRYLDAVRTWFGQIGREVAGLCGSDGPVIGIQLENEIYDQPDHILALKDLARESGLFAPLWTATAWGSADIPVGEVFPLYGGYSDGFWVDTNQGWDESFQAHFTFSHQWDDPGIGKDLAGESWTGVVGAKHPDFPAATCELGGGMAKAYHRRPAPTARDIAAVALCKLGSGSTWQGYYMYVGGTNPRKGLQESHATGYPNDLPELNYDFGAPIGAHLQIRDSFHRLRNQHSFLEAFGSRLAAMNATIPENDDDGGLRWSLRSDGASGFVFINNHRPHEPLPARTGVQFEIGLDDQSVLFPHRPVDLPAGEFLSWPVQLEVAGVVVRWATLNVLTVLEAAGEPPVLVLTANDGVDAHLAVPAAYAVEGHPSVPVGGERVLEDLRPGFFTLTSERGGRLRVLVLSASQALEAWTPTVSGRRRLVLSSAPVVERDGGLAVYAHQPGTVAVFPPTGEADDDGFSRDPFTVSSEAHEVTITRTAPASAPPARPVTVPGRASAPSPDDFAAHAARYTISVSGQAKAGERSLLRLELVGDTASSLFEGREEDVFWDGSVWDIDITPAQDTDRRVVEVAVFPLAADTPVWLPADADRIRASLVEPAAQITGACVLTFEATQLSGFA</sequence>
<protein>
    <recommendedName>
        <fullName evidence="4">Glycoside hydrolase 35 catalytic domain-containing protein</fullName>
    </recommendedName>
</protein>